<reference evidence="2 3" key="1">
    <citation type="journal article" date="2016" name="Nat. Commun.">
        <title>Thousands of microbial genomes shed light on interconnected biogeochemical processes in an aquifer system.</title>
        <authorList>
            <person name="Anantharaman K."/>
            <person name="Brown C.T."/>
            <person name="Hug L.A."/>
            <person name="Sharon I."/>
            <person name="Castelle C.J."/>
            <person name="Probst A.J."/>
            <person name="Thomas B.C."/>
            <person name="Singh A."/>
            <person name="Wilkins M.J."/>
            <person name="Karaoz U."/>
            <person name="Brodie E.L."/>
            <person name="Williams K.H."/>
            <person name="Hubbard S.S."/>
            <person name="Banfield J.F."/>
        </authorList>
    </citation>
    <scope>NUCLEOTIDE SEQUENCE [LARGE SCALE GENOMIC DNA]</scope>
</reference>
<organism evidence="2 3">
    <name type="scientific">Candidatus Solincola sediminis</name>
    <dbReference type="NCBI Taxonomy" id="1797199"/>
    <lineage>
        <taxon>Bacteria</taxon>
        <taxon>Bacillati</taxon>
        <taxon>Actinomycetota</taxon>
        <taxon>Candidatus Geothermincolia</taxon>
        <taxon>Candidatus Geothermincolales</taxon>
        <taxon>Candidatus Geothermincolaceae</taxon>
        <taxon>Candidatus Solincola</taxon>
    </lineage>
</organism>
<protein>
    <submittedName>
        <fullName evidence="2">Uncharacterized protein</fullName>
    </submittedName>
</protein>
<dbReference type="Proteomes" id="UP000177876">
    <property type="component" value="Unassembled WGS sequence"/>
</dbReference>
<accession>A0A1F2WNL5</accession>
<dbReference type="EMBL" id="MELK01000023">
    <property type="protein sequence ID" value="OFW58400.1"/>
    <property type="molecule type" value="Genomic_DNA"/>
</dbReference>
<keyword evidence="1" id="KW-0732">Signal</keyword>
<proteinExistence type="predicted"/>
<evidence type="ECO:0000256" key="1">
    <source>
        <dbReference type="SAM" id="SignalP"/>
    </source>
</evidence>
<comment type="caution">
    <text evidence="2">The sequence shown here is derived from an EMBL/GenBank/DDBJ whole genome shotgun (WGS) entry which is preliminary data.</text>
</comment>
<feature type="signal peptide" evidence="1">
    <location>
        <begin position="1"/>
        <end position="19"/>
    </location>
</feature>
<gene>
    <name evidence="2" type="ORF">A2Y75_01445</name>
</gene>
<evidence type="ECO:0000313" key="2">
    <source>
        <dbReference type="EMBL" id="OFW58400.1"/>
    </source>
</evidence>
<dbReference type="AlphaFoldDB" id="A0A1F2WNL5"/>
<evidence type="ECO:0000313" key="3">
    <source>
        <dbReference type="Proteomes" id="UP000177876"/>
    </source>
</evidence>
<sequence>MKLIPSALLAATISTQALASTQPRQTYAFYGRVINAVALSTASSSFTVDLTAPTTNGIFGLMTVWVSIADADNSTTALNMSCTGSHDGGTTDYALQDCATLTNGVCTSVGASWTKDPSGITTPKRWPWRVDIEGFPEVECTFTDTGGAAADSITAYVTFATKG</sequence>
<feature type="chain" id="PRO_5009484309" evidence="1">
    <location>
        <begin position="20"/>
        <end position="163"/>
    </location>
</feature>
<name>A0A1F2WNL5_9ACTN</name>